<dbReference type="PANTHER" id="PTHR23507">
    <property type="entry name" value="ZGC:174356"/>
    <property type="match status" value="1"/>
</dbReference>
<dbReference type="GeneID" id="28857625"/>
<name>A0A179FT54_METCM</name>
<evidence type="ECO:0000256" key="2">
    <source>
        <dbReference type="ARBA" id="ARBA00022692"/>
    </source>
</evidence>
<dbReference type="OrthoDB" id="194139at2759"/>
<keyword evidence="9" id="KW-1185">Reference proteome</keyword>
<dbReference type="PANTHER" id="PTHR23507:SF1">
    <property type="entry name" value="FI18259P1-RELATED"/>
    <property type="match status" value="1"/>
</dbReference>
<feature type="transmembrane region" description="Helical" evidence="6">
    <location>
        <begin position="384"/>
        <end position="402"/>
    </location>
</feature>
<dbReference type="Gene3D" id="1.20.1250.20">
    <property type="entry name" value="MFS general substrate transporter like domains"/>
    <property type="match status" value="1"/>
</dbReference>
<comment type="subcellular location">
    <subcellularLocation>
        <location evidence="1">Membrane</location>
        <topology evidence="1">Multi-pass membrane protein</topology>
    </subcellularLocation>
</comment>
<dbReference type="RefSeq" id="XP_018145642.1">
    <property type="nucleotide sequence ID" value="XM_018293631.1"/>
</dbReference>
<accession>A0A179FT54</accession>
<feature type="domain" description="Major facilitator superfamily (MFS) profile" evidence="7">
    <location>
        <begin position="44"/>
        <end position="501"/>
    </location>
</feature>
<evidence type="ECO:0000313" key="8">
    <source>
        <dbReference type="EMBL" id="OAQ68792.1"/>
    </source>
</evidence>
<feature type="transmembrane region" description="Helical" evidence="6">
    <location>
        <begin position="137"/>
        <end position="158"/>
    </location>
</feature>
<keyword evidence="2 6" id="KW-0812">Transmembrane</keyword>
<gene>
    <name evidence="8" type="ORF">VFPPC_15878</name>
</gene>
<keyword evidence="3 6" id="KW-1133">Transmembrane helix</keyword>
<feature type="transmembrane region" description="Helical" evidence="6">
    <location>
        <begin position="353"/>
        <end position="372"/>
    </location>
</feature>
<dbReference type="GO" id="GO:0016020">
    <property type="term" value="C:membrane"/>
    <property type="evidence" value="ECO:0007669"/>
    <property type="project" value="UniProtKB-SubCell"/>
</dbReference>
<organism evidence="8 9">
    <name type="scientific">Pochonia chlamydosporia 170</name>
    <dbReference type="NCBI Taxonomy" id="1380566"/>
    <lineage>
        <taxon>Eukaryota</taxon>
        <taxon>Fungi</taxon>
        <taxon>Dikarya</taxon>
        <taxon>Ascomycota</taxon>
        <taxon>Pezizomycotina</taxon>
        <taxon>Sordariomycetes</taxon>
        <taxon>Hypocreomycetidae</taxon>
        <taxon>Hypocreales</taxon>
        <taxon>Clavicipitaceae</taxon>
        <taxon>Pochonia</taxon>
    </lineage>
</organism>
<feature type="transmembrane region" description="Helical" evidence="6">
    <location>
        <begin position="472"/>
        <end position="493"/>
    </location>
</feature>
<proteinExistence type="predicted"/>
<dbReference type="EMBL" id="LSBJ02000003">
    <property type="protein sequence ID" value="OAQ68792.1"/>
    <property type="molecule type" value="Genomic_DNA"/>
</dbReference>
<feature type="transmembrane region" description="Helical" evidence="6">
    <location>
        <begin position="238"/>
        <end position="258"/>
    </location>
</feature>
<sequence>MAAAAASETSPLLSEPQSPSQPNEPSPTSTSASEPTSKPSALRSIVAAFTIHLLLNIATNIALTPQTAILQDIVCRQFYQDVDSLNGTTPPDRCSVVPVQSEVAYVIGWEAAIENIPNMLLAVPFGALADRVGRKKILLVAIFGMFMNDAWIRLVYWFPDVFPVRAVWFAGLWQAIGSGAATLSSITHALVADACPEEQRTSAFSQIRSAKLLSQLVFVPIGGALISLNPWIPMFISTGFMISGFIAAVLLVPGNWPAETARNSERQRLLDDESSIEAPAKTKWYSWTSVTSKISQLADWAAENSRLLPLVLSFFVFQLGEQAGLTLLLQYAAKRLDWTLSKASFLISVRAGVNMAALVVLVPAISAILLTTYHLSVMKKDKRIAQGSGLLLVLGCLIVFQATSSISMVLGLVLISVGDVFAIPVRSLATGLVDPTHLGVLYTVIEVMTQSGLFIGQPMLAGTFRWGLKLGGFWIGMPFLFAGAFFTLALIAVSTMPSSRRLSSRETI</sequence>
<evidence type="ECO:0000256" key="5">
    <source>
        <dbReference type="SAM" id="MobiDB-lite"/>
    </source>
</evidence>
<dbReference type="InterPro" id="IPR020846">
    <property type="entry name" value="MFS_dom"/>
</dbReference>
<feature type="transmembrane region" description="Helical" evidence="6">
    <location>
        <begin position="307"/>
        <end position="333"/>
    </location>
</feature>
<evidence type="ECO:0000256" key="1">
    <source>
        <dbReference type="ARBA" id="ARBA00004141"/>
    </source>
</evidence>
<evidence type="ECO:0000259" key="7">
    <source>
        <dbReference type="PROSITE" id="PS50850"/>
    </source>
</evidence>
<evidence type="ECO:0000256" key="3">
    <source>
        <dbReference type="ARBA" id="ARBA00022989"/>
    </source>
</evidence>
<keyword evidence="4 6" id="KW-0472">Membrane</keyword>
<dbReference type="PROSITE" id="PS50850">
    <property type="entry name" value="MFS"/>
    <property type="match status" value="1"/>
</dbReference>
<feature type="transmembrane region" description="Helical" evidence="6">
    <location>
        <begin position="212"/>
        <end position="232"/>
    </location>
</feature>
<dbReference type="InterPro" id="IPR011701">
    <property type="entry name" value="MFS"/>
</dbReference>
<dbReference type="KEGG" id="pchm:VFPPC_15878"/>
<reference evidence="8 9" key="1">
    <citation type="journal article" date="2016" name="PLoS Pathog.">
        <title>Biosynthesis of antibiotic leucinostatins in bio-control fungus Purpureocillium lilacinum and their inhibition on phytophthora revealed by genome mining.</title>
        <authorList>
            <person name="Wang G."/>
            <person name="Liu Z."/>
            <person name="Lin R."/>
            <person name="Li E."/>
            <person name="Mao Z."/>
            <person name="Ling J."/>
            <person name="Yang Y."/>
            <person name="Yin W.B."/>
            <person name="Xie B."/>
        </authorList>
    </citation>
    <scope>NUCLEOTIDE SEQUENCE [LARGE SCALE GENOMIC DNA]</scope>
    <source>
        <strain evidence="8">170</strain>
    </source>
</reference>
<dbReference type="Pfam" id="PF07690">
    <property type="entry name" value="MFS_1"/>
    <property type="match status" value="1"/>
</dbReference>
<dbReference type="Proteomes" id="UP000078397">
    <property type="component" value="Unassembled WGS sequence"/>
</dbReference>
<evidence type="ECO:0000313" key="9">
    <source>
        <dbReference type="Proteomes" id="UP000078397"/>
    </source>
</evidence>
<dbReference type="SUPFAM" id="SSF103473">
    <property type="entry name" value="MFS general substrate transporter"/>
    <property type="match status" value="1"/>
</dbReference>
<dbReference type="GO" id="GO:0022857">
    <property type="term" value="F:transmembrane transporter activity"/>
    <property type="evidence" value="ECO:0007669"/>
    <property type="project" value="InterPro"/>
</dbReference>
<dbReference type="InterPro" id="IPR036259">
    <property type="entry name" value="MFS_trans_sf"/>
</dbReference>
<comment type="caution">
    <text evidence="8">The sequence shown here is derived from an EMBL/GenBank/DDBJ whole genome shotgun (WGS) entry which is preliminary data.</text>
</comment>
<dbReference type="AlphaFoldDB" id="A0A179FT54"/>
<feature type="transmembrane region" description="Helical" evidence="6">
    <location>
        <begin position="170"/>
        <end position="191"/>
    </location>
</feature>
<evidence type="ECO:0000256" key="6">
    <source>
        <dbReference type="SAM" id="Phobius"/>
    </source>
</evidence>
<protein>
    <submittedName>
        <fullName evidence="8">MFS multidrug transporter</fullName>
    </submittedName>
</protein>
<feature type="compositionally biased region" description="Low complexity" evidence="5">
    <location>
        <begin position="7"/>
        <end position="37"/>
    </location>
</feature>
<feature type="region of interest" description="Disordered" evidence="5">
    <location>
        <begin position="1"/>
        <end position="37"/>
    </location>
</feature>
<evidence type="ECO:0000256" key="4">
    <source>
        <dbReference type="ARBA" id="ARBA00023136"/>
    </source>
</evidence>